<keyword evidence="1" id="KW-0732">Signal</keyword>
<dbReference type="Gene3D" id="3.80.10.10">
    <property type="entry name" value="Ribonuclease Inhibitor"/>
    <property type="match status" value="1"/>
</dbReference>
<dbReference type="OrthoDB" id="2269034at2759"/>
<evidence type="ECO:0000313" key="4">
    <source>
        <dbReference type="Proteomes" id="UP000077266"/>
    </source>
</evidence>
<dbReference type="Pfam" id="PF12937">
    <property type="entry name" value="F-box-like"/>
    <property type="match status" value="1"/>
</dbReference>
<proteinExistence type="predicted"/>
<reference evidence="3 4" key="1">
    <citation type="journal article" date="2016" name="Mol. Biol. Evol.">
        <title>Comparative Genomics of Early-Diverging Mushroom-Forming Fungi Provides Insights into the Origins of Lignocellulose Decay Capabilities.</title>
        <authorList>
            <person name="Nagy L.G."/>
            <person name="Riley R."/>
            <person name="Tritt A."/>
            <person name="Adam C."/>
            <person name="Daum C."/>
            <person name="Floudas D."/>
            <person name="Sun H."/>
            <person name="Yadav J.S."/>
            <person name="Pangilinan J."/>
            <person name="Larsson K.H."/>
            <person name="Matsuura K."/>
            <person name="Barry K."/>
            <person name="Labutti K."/>
            <person name="Kuo R."/>
            <person name="Ohm R.A."/>
            <person name="Bhattacharya S.S."/>
            <person name="Shirouzu T."/>
            <person name="Yoshinaga Y."/>
            <person name="Martin F.M."/>
            <person name="Grigoriev I.V."/>
            <person name="Hibbett D.S."/>
        </authorList>
    </citation>
    <scope>NUCLEOTIDE SEQUENCE [LARGE SCALE GENOMIC DNA]</scope>
    <source>
        <strain evidence="3 4">HHB12029</strain>
    </source>
</reference>
<dbReference type="STRING" id="1314781.A0A166ANA7"/>
<dbReference type="EMBL" id="KV425986">
    <property type="protein sequence ID" value="KZV93649.1"/>
    <property type="molecule type" value="Genomic_DNA"/>
</dbReference>
<dbReference type="InterPro" id="IPR036047">
    <property type="entry name" value="F-box-like_dom_sf"/>
</dbReference>
<dbReference type="SUPFAM" id="SSF52047">
    <property type="entry name" value="RNI-like"/>
    <property type="match status" value="1"/>
</dbReference>
<feature type="signal peptide" evidence="1">
    <location>
        <begin position="1"/>
        <end position="18"/>
    </location>
</feature>
<dbReference type="InterPro" id="IPR001810">
    <property type="entry name" value="F-box_dom"/>
</dbReference>
<gene>
    <name evidence="3" type="ORF">EXIGLDRAFT_767870</name>
</gene>
<dbReference type="AlphaFoldDB" id="A0A166ANA7"/>
<dbReference type="InterPro" id="IPR032675">
    <property type="entry name" value="LRR_dom_sf"/>
</dbReference>
<organism evidence="3 4">
    <name type="scientific">Exidia glandulosa HHB12029</name>
    <dbReference type="NCBI Taxonomy" id="1314781"/>
    <lineage>
        <taxon>Eukaryota</taxon>
        <taxon>Fungi</taxon>
        <taxon>Dikarya</taxon>
        <taxon>Basidiomycota</taxon>
        <taxon>Agaricomycotina</taxon>
        <taxon>Agaricomycetes</taxon>
        <taxon>Auriculariales</taxon>
        <taxon>Exidiaceae</taxon>
        <taxon>Exidia</taxon>
    </lineage>
</organism>
<dbReference type="Gene3D" id="1.20.1280.50">
    <property type="match status" value="1"/>
</dbReference>
<dbReference type="PANTHER" id="PTHR38926:SF72">
    <property type="entry name" value="IM:7136021-RELATED"/>
    <property type="match status" value="1"/>
</dbReference>
<name>A0A166ANA7_EXIGL</name>
<feature type="domain" description="F-box" evidence="2">
    <location>
        <begin position="13"/>
        <end position="61"/>
    </location>
</feature>
<sequence length="638" mass="71614">MLVVALLAMHSHRCRVAALPVELLLQVFAETRTPRKLMALARVCRHWKGVILSTPSLWTYVKVYSLRRVDSIAPHIARSGSLPLSVSINLCSCFGGDRRNLAQLVGMVLREYQRIQSLNIFDDYECGEAEDEELLEGLVRFLCQGYAWTSLRSLSLKLNEGKFFGSSEAALDIVAPQLVSLRLRSVLVRDWPRMQIGSRLRIFCIRMETGSLLALPAVLACPNVETVEVDNFTRTIIAEDRIDHIVHLFPTLPNLRRLSLTCGHIDIPSVFVLLSRCPKLKELFICAKSFSSFTMGGWQPLAIPLTLETLTLFALHGNSTTSLSLFFRLPIDVTALRYCHLAGLLLPSPLPPFATALQSLELRGMQCNTVDLVRALAASTGLRNFRLESVVLTPWERTMVLPTFQLLRTVEASLPQWPAELAIDDVMDFVIALLPISSTLDVSIGGVLLPHHHLCRLLTGLQAREVSLSITAPYQFGGYPPMSVTLKLKSYDRDVPESRYFIVSSAQSCFALMETYSIFTRVCIIELEVTLLVQVLSASPPDLPALRRITVRATWIEEVAHAFKTSIASFPTHYFQCPELQRIDVRIESSATVKPSDETFARFTSIFKGKEHVVVNPRPREVYYPSSDDDDDEDRVWN</sequence>
<dbReference type="PANTHER" id="PTHR38926">
    <property type="entry name" value="F-BOX DOMAIN CONTAINING PROTEIN, EXPRESSED"/>
    <property type="match status" value="1"/>
</dbReference>
<dbReference type="Proteomes" id="UP000077266">
    <property type="component" value="Unassembled WGS sequence"/>
</dbReference>
<dbReference type="PROSITE" id="PS50181">
    <property type="entry name" value="FBOX"/>
    <property type="match status" value="1"/>
</dbReference>
<protein>
    <recommendedName>
        <fullName evidence="2">F-box domain-containing protein</fullName>
    </recommendedName>
</protein>
<dbReference type="SUPFAM" id="SSF81383">
    <property type="entry name" value="F-box domain"/>
    <property type="match status" value="1"/>
</dbReference>
<evidence type="ECO:0000313" key="3">
    <source>
        <dbReference type="EMBL" id="KZV93649.1"/>
    </source>
</evidence>
<evidence type="ECO:0000259" key="2">
    <source>
        <dbReference type="PROSITE" id="PS50181"/>
    </source>
</evidence>
<keyword evidence="4" id="KW-1185">Reference proteome</keyword>
<accession>A0A166ANA7</accession>
<feature type="chain" id="PRO_5007870775" description="F-box domain-containing protein" evidence="1">
    <location>
        <begin position="19"/>
        <end position="638"/>
    </location>
</feature>
<evidence type="ECO:0000256" key="1">
    <source>
        <dbReference type="SAM" id="SignalP"/>
    </source>
</evidence>
<dbReference type="InParanoid" id="A0A166ANA7"/>